<dbReference type="GO" id="GO:0050660">
    <property type="term" value="F:flavin adenine dinucleotide binding"/>
    <property type="evidence" value="ECO:0007669"/>
    <property type="project" value="InterPro"/>
</dbReference>
<sequence length="601" mass="65565">MRLSLIVLYSLLLSALSCYGAIYQDAAELPGTEFDFLVVGGGAAGAVVANRLTEEDFSVLVLEAGPSDHSVLSIEIPWLVGLLGNTPYDWNYTTVVQPGFNNKAIAFPRGHVLGGSTSINSMIYTRASPEDYDRYANFTGDQGWSWENLKPYVFKNERWTPPADSHNTTGQYDPAIHSLDGMNAVSLAGYPHPTDKRVLRTTSEFPDEFPLLLDVNSGVPHGIGYMQATIDGGRRSSSAVSYLGPEFINRTNLHVLLNAQVTRILRSNRAELNFDVVEFSAFSEGSTRLFNVTAVKEIILSAGTIGTPHILLNSGIGDAAELSEAGVQVVVDLPDVGKNLSDQPKFWNKWYVDTTNTWDDILRNLTYRNEFVAQWNETQMGPLVDTLQSHIMWSRLPNDSPIFERFADPAAGLNTPHIELGIQNGWGLPATTIPESGYFMSIATCVVSPTSRGSVKLNSSDPLGPPLIDPGYLSSEFDVFTLVEAVKSALRFVSASAWNDYVLEPYGELAQATTDEALEQYVRNNAGSAAHPVGTASMSPKSADYGVVDPDLLVKGVSGLRVVDASIFPFVPAGHTQVPTYIIAERAADFIKSKWTQQRNL</sequence>
<dbReference type="Pfam" id="PF05199">
    <property type="entry name" value="GMC_oxred_C"/>
    <property type="match status" value="1"/>
</dbReference>
<feature type="binding site" evidence="6">
    <location>
        <position position="112"/>
    </location>
    <ligand>
        <name>FAD</name>
        <dbReference type="ChEBI" id="CHEBI:57692"/>
    </ligand>
</feature>
<dbReference type="PROSITE" id="PS51257">
    <property type="entry name" value="PROKAR_LIPOPROTEIN"/>
    <property type="match status" value="1"/>
</dbReference>
<keyword evidence="10" id="KW-1185">Reference proteome</keyword>
<gene>
    <name evidence="9" type="ORF">EV420DRAFT_1636850</name>
</gene>
<evidence type="ECO:0000313" key="10">
    <source>
        <dbReference type="Proteomes" id="UP001175211"/>
    </source>
</evidence>
<feature type="active site" description="Proton donor" evidence="5">
    <location>
        <position position="531"/>
    </location>
</feature>
<evidence type="ECO:0000256" key="6">
    <source>
        <dbReference type="PIRSR" id="PIRSR000137-2"/>
    </source>
</evidence>
<evidence type="ECO:0000256" key="2">
    <source>
        <dbReference type="ARBA" id="ARBA00010790"/>
    </source>
</evidence>
<dbReference type="PIRSF" id="PIRSF000137">
    <property type="entry name" value="Alcohol_oxidase"/>
    <property type="match status" value="1"/>
</dbReference>
<accession>A0AA39NIH8</accession>
<dbReference type="Pfam" id="PF00732">
    <property type="entry name" value="GMC_oxred_N"/>
    <property type="match status" value="1"/>
</dbReference>
<dbReference type="Gene3D" id="3.30.560.10">
    <property type="entry name" value="Glucose Oxidase, domain 3"/>
    <property type="match status" value="1"/>
</dbReference>
<reference evidence="9" key="1">
    <citation type="submission" date="2023-06" db="EMBL/GenBank/DDBJ databases">
        <authorList>
            <consortium name="Lawrence Berkeley National Laboratory"/>
            <person name="Ahrendt S."/>
            <person name="Sahu N."/>
            <person name="Indic B."/>
            <person name="Wong-Bajracharya J."/>
            <person name="Merenyi Z."/>
            <person name="Ke H.-M."/>
            <person name="Monk M."/>
            <person name="Kocsube S."/>
            <person name="Drula E."/>
            <person name="Lipzen A."/>
            <person name="Balint B."/>
            <person name="Henrissat B."/>
            <person name="Andreopoulos B."/>
            <person name="Martin F.M."/>
            <person name="Harder C.B."/>
            <person name="Rigling D."/>
            <person name="Ford K.L."/>
            <person name="Foster G.D."/>
            <person name="Pangilinan J."/>
            <person name="Papanicolaou A."/>
            <person name="Barry K."/>
            <person name="LaButti K."/>
            <person name="Viragh M."/>
            <person name="Koriabine M."/>
            <person name="Yan M."/>
            <person name="Riley R."/>
            <person name="Champramary S."/>
            <person name="Plett K.L."/>
            <person name="Tsai I.J."/>
            <person name="Slot J."/>
            <person name="Sipos G."/>
            <person name="Plett J."/>
            <person name="Nagy L.G."/>
            <person name="Grigoriev I.V."/>
        </authorList>
    </citation>
    <scope>NUCLEOTIDE SEQUENCE</scope>
    <source>
        <strain evidence="9">CCBAS 213</strain>
    </source>
</reference>
<keyword evidence="7" id="KW-0732">Signal</keyword>
<dbReference type="InterPro" id="IPR000172">
    <property type="entry name" value="GMC_OxRdtase_N"/>
</dbReference>
<feature type="chain" id="PRO_5041234081" evidence="7">
    <location>
        <begin position="21"/>
        <end position="601"/>
    </location>
</feature>
<dbReference type="InterPro" id="IPR036188">
    <property type="entry name" value="FAD/NAD-bd_sf"/>
</dbReference>
<dbReference type="PANTHER" id="PTHR11552:SF147">
    <property type="entry name" value="CHOLINE DEHYDROGENASE, MITOCHONDRIAL"/>
    <property type="match status" value="1"/>
</dbReference>
<evidence type="ECO:0000313" key="9">
    <source>
        <dbReference type="EMBL" id="KAK0466266.1"/>
    </source>
</evidence>
<keyword evidence="4 6" id="KW-0274">FAD</keyword>
<comment type="cofactor">
    <cofactor evidence="1 6">
        <name>FAD</name>
        <dbReference type="ChEBI" id="CHEBI:57692"/>
    </cofactor>
</comment>
<dbReference type="PROSITE" id="PS00624">
    <property type="entry name" value="GMC_OXRED_2"/>
    <property type="match status" value="1"/>
</dbReference>
<evidence type="ECO:0000256" key="3">
    <source>
        <dbReference type="ARBA" id="ARBA00022630"/>
    </source>
</evidence>
<evidence type="ECO:0000256" key="1">
    <source>
        <dbReference type="ARBA" id="ARBA00001974"/>
    </source>
</evidence>
<dbReference type="InterPro" id="IPR007867">
    <property type="entry name" value="GMC_OxRtase_C"/>
</dbReference>
<feature type="signal peptide" evidence="7">
    <location>
        <begin position="1"/>
        <end position="20"/>
    </location>
</feature>
<feature type="active site" description="Proton acceptor" evidence="5">
    <location>
        <position position="575"/>
    </location>
</feature>
<comment type="caution">
    <text evidence="9">The sequence shown here is derived from an EMBL/GenBank/DDBJ whole genome shotgun (WGS) entry which is preliminary data.</text>
</comment>
<comment type="similarity">
    <text evidence="2">Belongs to the GMC oxidoreductase family.</text>
</comment>
<name>A0AA39NIH8_ARMTA</name>
<dbReference type="AlphaFoldDB" id="A0AA39NIH8"/>
<evidence type="ECO:0000256" key="4">
    <source>
        <dbReference type="ARBA" id="ARBA00022827"/>
    </source>
</evidence>
<dbReference type="SUPFAM" id="SSF51905">
    <property type="entry name" value="FAD/NAD(P)-binding domain"/>
    <property type="match status" value="1"/>
</dbReference>
<dbReference type="RefSeq" id="XP_060337093.1">
    <property type="nucleotide sequence ID" value="XM_060476639.1"/>
</dbReference>
<keyword evidence="3" id="KW-0285">Flavoprotein</keyword>
<evidence type="ECO:0000256" key="5">
    <source>
        <dbReference type="PIRSR" id="PIRSR000137-1"/>
    </source>
</evidence>
<dbReference type="Proteomes" id="UP001175211">
    <property type="component" value="Unassembled WGS sequence"/>
</dbReference>
<evidence type="ECO:0000259" key="8">
    <source>
        <dbReference type="PROSITE" id="PS00624"/>
    </source>
</evidence>
<dbReference type="InterPro" id="IPR012132">
    <property type="entry name" value="GMC_OxRdtase"/>
</dbReference>
<protein>
    <submittedName>
        <fullName evidence="9">Aryl-alcohol oxidase</fullName>
    </submittedName>
</protein>
<dbReference type="GO" id="GO:0016614">
    <property type="term" value="F:oxidoreductase activity, acting on CH-OH group of donors"/>
    <property type="evidence" value="ECO:0007669"/>
    <property type="project" value="InterPro"/>
</dbReference>
<dbReference type="PANTHER" id="PTHR11552">
    <property type="entry name" value="GLUCOSE-METHANOL-CHOLINE GMC OXIDOREDUCTASE"/>
    <property type="match status" value="1"/>
</dbReference>
<organism evidence="9 10">
    <name type="scientific">Armillaria tabescens</name>
    <name type="common">Ringless honey mushroom</name>
    <name type="synonym">Agaricus tabescens</name>
    <dbReference type="NCBI Taxonomy" id="1929756"/>
    <lineage>
        <taxon>Eukaryota</taxon>
        <taxon>Fungi</taxon>
        <taxon>Dikarya</taxon>
        <taxon>Basidiomycota</taxon>
        <taxon>Agaricomycotina</taxon>
        <taxon>Agaricomycetes</taxon>
        <taxon>Agaricomycetidae</taxon>
        <taxon>Agaricales</taxon>
        <taxon>Marasmiineae</taxon>
        <taxon>Physalacriaceae</taxon>
        <taxon>Desarmillaria</taxon>
    </lineage>
</organism>
<dbReference type="GeneID" id="85360187"/>
<feature type="binding site" evidence="6">
    <location>
        <position position="261"/>
    </location>
    <ligand>
        <name>FAD</name>
        <dbReference type="ChEBI" id="CHEBI:57692"/>
    </ligand>
</feature>
<proteinExistence type="inferred from homology"/>
<dbReference type="SUPFAM" id="SSF54373">
    <property type="entry name" value="FAD-linked reductases, C-terminal domain"/>
    <property type="match status" value="1"/>
</dbReference>
<feature type="domain" description="Glucose-methanol-choline oxidoreductase N-terminal" evidence="8">
    <location>
        <begin position="303"/>
        <end position="317"/>
    </location>
</feature>
<dbReference type="Gene3D" id="3.50.50.60">
    <property type="entry name" value="FAD/NAD(P)-binding domain"/>
    <property type="match status" value="1"/>
</dbReference>
<evidence type="ECO:0000256" key="7">
    <source>
        <dbReference type="SAM" id="SignalP"/>
    </source>
</evidence>
<dbReference type="EMBL" id="JAUEPS010000004">
    <property type="protein sequence ID" value="KAK0466266.1"/>
    <property type="molecule type" value="Genomic_DNA"/>
</dbReference>